<dbReference type="Pfam" id="PF00046">
    <property type="entry name" value="Homeodomain"/>
    <property type="match status" value="1"/>
</dbReference>
<feature type="region of interest" description="Disordered" evidence="4">
    <location>
        <begin position="260"/>
        <end position="283"/>
    </location>
</feature>
<keyword evidence="2 3" id="KW-0371">Homeobox</keyword>
<name>A0A2T7PRT7_POMCA</name>
<dbReference type="SMART" id="SM00389">
    <property type="entry name" value="HOX"/>
    <property type="match status" value="1"/>
</dbReference>
<feature type="region of interest" description="Disordered" evidence="4">
    <location>
        <begin position="298"/>
        <end position="319"/>
    </location>
</feature>
<reference evidence="6 7" key="1">
    <citation type="submission" date="2018-04" db="EMBL/GenBank/DDBJ databases">
        <title>The genome of golden apple snail Pomacea canaliculata provides insight into stress tolerance and invasive adaptation.</title>
        <authorList>
            <person name="Liu C."/>
            <person name="Liu B."/>
            <person name="Ren Y."/>
            <person name="Zhang Y."/>
            <person name="Wang H."/>
            <person name="Li S."/>
            <person name="Jiang F."/>
            <person name="Yin L."/>
            <person name="Zhang G."/>
            <person name="Qian W."/>
            <person name="Fan W."/>
        </authorList>
    </citation>
    <scope>NUCLEOTIDE SEQUENCE [LARGE SCALE GENOMIC DNA]</scope>
    <source>
        <strain evidence="6">SZHN2017</strain>
        <tissue evidence="6">Muscle</tissue>
    </source>
</reference>
<comment type="subcellular location">
    <subcellularLocation>
        <location evidence="1 2 3">Nucleus</location>
    </subcellularLocation>
</comment>
<evidence type="ECO:0000259" key="5">
    <source>
        <dbReference type="PROSITE" id="PS50071"/>
    </source>
</evidence>
<dbReference type="GO" id="GO:0000981">
    <property type="term" value="F:DNA-binding transcription factor activity, RNA polymerase II-specific"/>
    <property type="evidence" value="ECO:0007669"/>
    <property type="project" value="TreeGrafter"/>
</dbReference>
<proteinExistence type="predicted"/>
<evidence type="ECO:0000256" key="4">
    <source>
        <dbReference type="SAM" id="MobiDB-lite"/>
    </source>
</evidence>
<keyword evidence="2 3" id="KW-0238">DNA-binding</keyword>
<evidence type="ECO:0000256" key="1">
    <source>
        <dbReference type="ARBA" id="ARBA00004123"/>
    </source>
</evidence>
<dbReference type="SUPFAM" id="SSF46689">
    <property type="entry name" value="Homeodomain-like"/>
    <property type="match status" value="1"/>
</dbReference>
<organism evidence="6 7">
    <name type="scientific">Pomacea canaliculata</name>
    <name type="common">Golden apple snail</name>
    <dbReference type="NCBI Taxonomy" id="400727"/>
    <lineage>
        <taxon>Eukaryota</taxon>
        <taxon>Metazoa</taxon>
        <taxon>Spiralia</taxon>
        <taxon>Lophotrochozoa</taxon>
        <taxon>Mollusca</taxon>
        <taxon>Gastropoda</taxon>
        <taxon>Caenogastropoda</taxon>
        <taxon>Architaenioglossa</taxon>
        <taxon>Ampullarioidea</taxon>
        <taxon>Ampullariidae</taxon>
        <taxon>Pomacea</taxon>
    </lineage>
</organism>
<dbReference type="InterPro" id="IPR001356">
    <property type="entry name" value="HD"/>
</dbReference>
<evidence type="ECO:0000313" key="6">
    <source>
        <dbReference type="EMBL" id="PVD36139.1"/>
    </source>
</evidence>
<dbReference type="Gene3D" id="1.10.10.60">
    <property type="entry name" value="Homeodomain-like"/>
    <property type="match status" value="1"/>
</dbReference>
<dbReference type="Proteomes" id="UP000245119">
    <property type="component" value="Linkage Group LG2"/>
</dbReference>
<evidence type="ECO:0000256" key="2">
    <source>
        <dbReference type="PROSITE-ProRule" id="PRU00108"/>
    </source>
</evidence>
<dbReference type="CDD" id="cd00086">
    <property type="entry name" value="homeodomain"/>
    <property type="match status" value="1"/>
</dbReference>
<dbReference type="OrthoDB" id="6159439at2759"/>
<feature type="domain" description="Homeobox" evidence="5">
    <location>
        <begin position="324"/>
        <end position="369"/>
    </location>
</feature>
<dbReference type="EMBL" id="PZQS01000002">
    <property type="protein sequence ID" value="PVD36139.1"/>
    <property type="molecule type" value="Genomic_DNA"/>
</dbReference>
<feature type="compositionally biased region" description="Polar residues" evidence="4">
    <location>
        <begin position="30"/>
        <end position="39"/>
    </location>
</feature>
<evidence type="ECO:0000313" key="7">
    <source>
        <dbReference type="Proteomes" id="UP000245119"/>
    </source>
</evidence>
<keyword evidence="2 3" id="KW-0539">Nucleus</keyword>
<gene>
    <name evidence="6" type="ORF">C0Q70_03112</name>
</gene>
<protein>
    <recommendedName>
        <fullName evidence="5">Homeobox domain-containing protein</fullName>
    </recommendedName>
</protein>
<evidence type="ECO:0000256" key="3">
    <source>
        <dbReference type="RuleBase" id="RU000682"/>
    </source>
</evidence>
<dbReference type="GO" id="GO:0051960">
    <property type="term" value="P:regulation of nervous system development"/>
    <property type="evidence" value="ECO:0007669"/>
    <property type="project" value="TreeGrafter"/>
</dbReference>
<dbReference type="InterPro" id="IPR042982">
    <property type="entry name" value="GBX-1/2"/>
</dbReference>
<dbReference type="PANTHER" id="PTHR24334:SF0">
    <property type="entry name" value="HOMEOBOX PROTEIN UNPLUGGED"/>
    <property type="match status" value="1"/>
</dbReference>
<dbReference type="InterPro" id="IPR009057">
    <property type="entry name" value="Homeodomain-like_sf"/>
</dbReference>
<dbReference type="AlphaFoldDB" id="A0A2T7PRT7"/>
<feature type="region of interest" description="Disordered" evidence="4">
    <location>
        <begin position="1"/>
        <end position="43"/>
    </location>
</feature>
<dbReference type="GO" id="GO:0000977">
    <property type="term" value="F:RNA polymerase II transcription regulatory region sequence-specific DNA binding"/>
    <property type="evidence" value="ECO:0007669"/>
    <property type="project" value="TreeGrafter"/>
</dbReference>
<dbReference type="PROSITE" id="PS50071">
    <property type="entry name" value="HOMEOBOX_2"/>
    <property type="match status" value="1"/>
</dbReference>
<feature type="DNA-binding region" description="Homeobox" evidence="2">
    <location>
        <begin position="326"/>
        <end position="370"/>
    </location>
</feature>
<comment type="caution">
    <text evidence="6">The sequence shown here is derived from an EMBL/GenBank/DDBJ whole genome shotgun (WGS) entry which is preliminary data.</text>
</comment>
<keyword evidence="7" id="KW-1185">Reference proteome</keyword>
<sequence>MRYGVDDVQTTPSRAGGAVGGTRQHDAPSHVTTAGQGVTRTDDRPLLDIGTSVSTLRGNASASRRHNGLPTRPPDVACVTYSRNFSRDHALDTRISGNSGNDETTRLLGDRGEPIFSLWRDSEHWPRLVKALYRKIFSANRQVRGLRVRMRAPLPLFHCVAPREAARECFSALDTASPTDATHRPPGKHLQTFGLTDAAGKAGNLPVFFGTFYGIGLEIDLEERGVFLTAPIHPSHLPMGVPHTSVKSVTVRDVHKQLEITTTASSRDGNDSQDSDISHDASPGHVVHACSVSPVSDARDVSYTRSSSPEDCGKDGGRELASVVKSRRRRTAFTSEQLLELEKEFHSKKYLSLTERSHIARALRLSEVQRVKAGLVHARSGLGGTSCSQGEQGHKPKIVVPIPVHVNRIAIAASISRWRRLPAPHPDLPGADSRVTGIPLLTMWQQCFRLRTCLCVPTTQQTLQSSIDEQCYRERDFPGAFHETFVGVIAIL</sequence>
<accession>A0A2T7PRT7</accession>
<dbReference type="GO" id="GO:0005634">
    <property type="term" value="C:nucleus"/>
    <property type="evidence" value="ECO:0007669"/>
    <property type="project" value="UniProtKB-SubCell"/>
</dbReference>
<dbReference type="PANTHER" id="PTHR24334">
    <property type="entry name" value="HOMEOBOX PROTEIN GBX"/>
    <property type="match status" value="1"/>
</dbReference>